<dbReference type="EMBL" id="LASV01000065">
    <property type="protein sequence ID" value="KKA24327.1"/>
    <property type="molecule type" value="Genomic_DNA"/>
</dbReference>
<evidence type="ECO:0000256" key="5">
    <source>
        <dbReference type="ARBA" id="ARBA00022989"/>
    </source>
</evidence>
<dbReference type="Proteomes" id="UP000053958">
    <property type="component" value="Unassembled WGS sequence"/>
</dbReference>
<dbReference type="GO" id="GO:0006465">
    <property type="term" value="P:signal peptide processing"/>
    <property type="evidence" value="ECO:0007669"/>
    <property type="project" value="InterPro"/>
</dbReference>
<dbReference type="SUPFAM" id="SSF51306">
    <property type="entry name" value="LexA/Signal peptidase"/>
    <property type="match status" value="1"/>
</dbReference>
<evidence type="ECO:0000256" key="2">
    <source>
        <dbReference type="ARBA" id="ARBA00022670"/>
    </source>
</evidence>
<evidence type="ECO:0000256" key="7">
    <source>
        <dbReference type="SAM" id="MobiDB-lite"/>
    </source>
</evidence>
<evidence type="ECO:0000259" key="8">
    <source>
        <dbReference type="Pfam" id="PF10502"/>
    </source>
</evidence>
<feature type="compositionally biased region" description="Low complexity" evidence="7">
    <location>
        <begin position="15"/>
        <end position="29"/>
    </location>
</feature>
<feature type="domain" description="Peptidase S26" evidence="8">
    <location>
        <begin position="102"/>
        <end position="201"/>
    </location>
</feature>
<keyword evidence="6" id="KW-0472">Membrane</keyword>
<gene>
    <name evidence="9" type="ORF">T310_1612</name>
</gene>
<evidence type="ECO:0000313" key="9">
    <source>
        <dbReference type="EMBL" id="KKA24327.1"/>
    </source>
</evidence>
<dbReference type="InterPro" id="IPR037730">
    <property type="entry name" value="IMP2"/>
</dbReference>
<keyword evidence="5" id="KW-1133">Transmembrane helix</keyword>
<keyword evidence="10" id="KW-1185">Reference proteome</keyword>
<accession>A0A0F4Z1C8</accession>
<dbReference type="Gene3D" id="2.10.109.10">
    <property type="entry name" value="Umud Fragment, subunit A"/>
    <property type="match status" value="1"/>
</dbReference>
<dbReference type="CDD" id="cd06530">
    <property type="entry name" value="S26_SPase_I"/>
    <property type="match status" value="1"/>
</dbReference>
<reference evidence="9 10" key="1">
    <citation type="submission" date="2015-04" db="EMBL/GenBank/DDBJ databases">
        <authorList>
            <person name="Heijne W.H."/>
            <person name="Fedorova N.D."/>
            <person name="Nierman W.C."/>
            <person name="Vollebregt A.W."/>
            <person name="Zhao Z."/>
            <person name="Wu L."/>
            <person name="Kumar M."/>
            <person name="Stam H."/>
            <person name="van den Berg M.A."/>
            <person name="Pel H.J."/>
        </authorList>
    </citation>
    <scope>NUCLEOTIDE SEQUENCE [LARGE SCALE GENOMIC DNA]</scope>
    <source>
        <strain evidence="9 10">CBS 393.64</strain>
    </source>
</reference>
<feature type="region of interest" description="Disordered" evidence="7">
    <location>
        <begin position="45"/>
        <end position="80"/>
    </location>
</feature>
<dbReference type="InterPro" id="IPR019533">
    <property type="entry name" value="Peptidase_S26"/>
</dbReference>
<dbReference type="GO" id="GO:0006627">
    <property type="term" value="P:protein processing involved in protein targeting to mitochondrion"/>
    <property type="evidence" value="ECO:0007669"/>
    <property type="project" value="InterPro"/>
</dbReference>
<sequence length="299" mass="33645">MAPPTSDSKQPPDRPASSSSSRAPGLLRPRVLAPELAKLWSRSIPSSSIPSSVNATTTTPSSANTASTSTPPSSTTTRSSSFLHRFRTRYSALPLPVRRTVRVLRFLAPIVPVGIFFSEHVLQVMWVRGPSMTPYLNEDYAEMQTRSDMVLVNMWPWGSGWPWERRRRLERGMVVTFRSPANPSHIAIKRVIALPGDRVITREPCPKPSQIVPYNHVWLEGDVEDPRKSLDSNTYGPVSISLITGRVIAVLWPRMRLLKWWEWDRDDGSEEGDGPGGYRKSVRERVLKNAVKLERPALE</sequence>
<dbReference type="GO" id="GO:0009003">
    <property type="term" value="F:signal peptidase activity"/>
    <property type="evidence" value="ECO:0007669"/>
    <property type="project" value="UniProtKB-EC"/>
</dbReference>
<name>A0A0F4Z1C8_RASE3</name>
<organism evidence="9 10">
    <name type="scientific">Rasamsonia emersonii (strain ATCC 16479 / CBS 393.64 / IMI 116815)</name>
    <dbReference type="NCBI Taxonomy" id="1408163"/>
    <lineage>
        <taxon>Eukaryota</taxon>
        <taxon>Fungi</taxon>
        <taxon>Dikarya</taxon>
        <taxon>Ascomycota</taxon>
        <taxon>Pezizomycotina</taxon>
        <taxon>Eurotiomycetes</taxon>
        <taxon>Eurotiomycetidae</taxon>
        <taxon>Eurotiales</taxon>
        <taxon>Trichocomaceae</taxon>
        <taxon>Rasamsonia</taxon>
    </lineage>
</organism>
<evidence type="ECO:0000256" key="4">
    <source>
        <dbReference type="ARBA" id="ARBA00022801"/>
    </source>
</evidence>
<dbReference type="PANTHER" id="PTHR46041:SF2">
    <property type="entry name" value="MITOCHONDRIAL INNER MEMBRANE PROTEASE SUBUNIT 2"/>
    <property type="match status" value="1"/>
</dbReference>
<dbReference type="InterPro" id="IPR036286">
    <property type="entry name" value="LexA/Signal_pep-like_sf"/>
</dbReference>
<feature type="region of interest" description="Disordered" evidence="7">
    <location>
        <begin position="1"/>
        <end position="29"/>
    </location>
</feature>
<evidence type="ECO:0000313" key="10">
    <source>
        <dbReference type="Proteomes" id="UP000053958"/>
    </source>
</evidence>
<dbReference type="AlphaFoldDB" id="A0A0F4Z1C8"/>
<dbReference type="OrthoDB" id="9996127at2759"/>
<comment type="caution">
    <text evidence="9">The sequence shown here is derived from an EMBL/GenBank/DDBJ whole genome shotgun (WGS) entry which is preliminary data.</text>
</comment>
<dbReference type="RefSeq" id="XP_013330939.1">
    <property type="nucleotide sequence ID" value="XM_013475485.1"/>
</dbReference>
<keyword evidence="2" id="KW-0645">Protease</keyword>
<keyword evidence="4 9" id="KW-0378">Hydrolase</keyword>
<dbReference type="GO" id="GO:0042720">
    <property type="term" value="C:mitochondrial inner membrane peptidase complex"/>
    <property type="evidence" value="ECO:0007669"/>
    <property type="project" value="InterPro"/>
</dbReference>
<evidence type="ECO:0000256" key="6">
    <source>
        <dbReference type="ARBA" id="ARBA00023136"/>
    </source>
</evidence>
<dbReference type="GO" id="GO:0004252">
    <property type="term" value="F:serine-type endopeptidase activity"/>
    <property type="evidence" value="ECO:0007669"/>
    <property type="project" value="InterPro"/>
</dbReference>
<keyword evidence="3" id="KW-0812">Transmembrane</keyword>
<dbReference type="GeneID" id="25313963"/>
<proteinExistence type="predicted"/>
<dbReference type="Pfam" id="PF10502">
    <property type="entry name" value="Peptidase_S26"/>
    <property type="match status" value="1"/>
</dbReference>
<evidence type="ECO:0000256" key="3">
    <source>
        <dbReference type="ARBA" id="ARBA00022692"/>
    </source>
</evidence>
<evidence type="ECO:0000256" key="1">
    <source>
        <dbReference type="ARBA" id="ARBA00004167"/>
    </source>
</evidence>
<dbReference type="PANTHER" id="PTHR46041">
    <property type="entry name" value="MITOCHONDRIAL INNER MEMBRANE PROTEASE SUBUNIT 2"/>
    <property type="match status" value="1"/>
</dbReference>
<dbReference type="FunFam" id="2.10.109.10:FF:000023">
    <property type="entry name" value="Mitochondrial inner membrane protease subunit 2"/>
    <property type="match status" value="1"/>
</dbReference>
<comment type="subcellular location">
    <subcellularLocation>
        <location evidence="1">Membrane</location>
        <topology evidence="1">Single-pass membrane protein</topology>
    </subcellularLocation>
</comment>
<dbReference type="EC" id="3.4.21.89" evidence="9"/>
<protein>
    <submittedName>
        <fullName evidence="9">Signal peptidase I</fullName>
        <ecNumber evidence="9">3.4.21.89</ecNumber>
    </submittedName>
</protein>
<dbReference type="STRING" id="1408163.A0A0F4Z1C8"/>